<dbReference type="EMBL" id="HE866752">
    <property type="protein sequence ID" value="CCI88055.1"/>
    <property type="molecule type" value="Genomic_DNA"/>
</dbReference>
<reference evidence="1" key="1">
    <citation type="journal article" date="2014" name="PLoS ONE">
        <title>Diversity of capsular polysaccharide gene clusters in Kpc-producing Klebsiella pneumoniae clinical isolates of sequence type 258 involved in the Italian epidemic.</title>
        <authorList>
            <person name="D'Andrea M.M."/>
            <person name="Amisano F."/>
            <person name="Giani T."/>
            <person name="Conte V."/>
            <person name="Ciacci N."/>
            <person name="Ambretti S."/>
            <person name="Santoriello L."/>
            <person name="Rossolini G.M."/>
        </authorList>
    </citation>
    <scope>NUCLEOTIDE SEQUENCE</scope>
    <source>
        <strain evidence="1">207/2</strain>
    </source>
</reference>
<sequence>MRYPFSRLTVLHGFFQDLNFHRLLAQKALKLPDLLQSSSKLRCRHDVLSGRNGGEAAFLILLLPLKQQAGLDTMQASDMGDIHARLHRLLDNGYLLLSSSTFTDFLP</sequence>
<name>A0A024GW58_KLEPN</name>
<proteinExistence type="predicted"/>
<evidence type="ECO:0000313" key="1">
    <source>
        <dbReference type="EMBL" id="CCI88055.1"/>
    </source>
</evidence>
<gene>
    <name evidence="1" type="primary">putative transposase</name>
</gene>
<accession>A0A024GW58</accession>
<dbReference type="AlphaFoldDB" id="A0A024GW58"/>
<protein>
    <submittedName>
        <fullName evidence="1">Uncharacterized protein</fullName>
    </submittedName>
</protein>
<organism evidence="1">
    <name type="scientific">Klebsiella pneumoniae</name>
    <dbReference type="NCBI Taxonomy" id="573"/>
    <lineage>
        <taxon>Bacteria</taxon>
        <taxon>Pseudomonadati</taxon>
        <taxon>Pseudomonadota</taxon>
        <taxon>Gammaproteobacteria</taxon>
        <taxon>Enterobacterales</taxon>
        <taxon>Enterobacteriaceae</taxon>
        <taxon>Klebsiella/Raoultella group</taxon>
        <taxon>Klebsiella</taxon>
        <taxon>Klebsiella pneumoniae complex</taxon>
    </lineage>
</organism>